<accession>A0A0L8C2D3</accession>
<keyword evidence="2" id="KW-0812">Transmembrane</keyword>
<proteinExistence type="predicted"/>
<organism evidence="3 4">
    <name type="scientific">Ensifer adhaerens</name>
    <name type="common">Sinorhizobium morelense</name>
    <dbReference type="NCBI Taxonomy" id="106592"/>
    <lineage>
        <taxon>Bacteria</taxon>
        <taxon>Pseudomonadati</taxon>
        <taxon>Pseudomonadota</taxon>
        <taxon>Alphaproteobacteria</taxon>
        <taxon>Hyphomicrobiales</taxon>
        <taxon>Rhizobiaceae</taxon>
        <taxon>Sinorhizobium/Ensifer group</taxon>
        <taxon>Ensifer</taxon>
    </lineage>
</organism>
<gene>
    <name evidence="3" type="ORF">AC244_06015</name>
</gene>
<keyword evidence="2" id="KW-0472">Membrane</keyword>
<dbReference type="RefSeq" id="WP_053247897.1">
    <property type="nucleotide sequence ID" value="NZ_LGAP01000002.1"/>
</dbReference>
<evidence type="ECO:0000256" key="1">
    <source>
        <dbReference type="SAM" id="MobiDB-lite"/>
    </source>
</evidence>
<protein>
    <submittedName>
        <fullName evidence="3">Membrane protein</fullName>
    </submittedName>
</protein>
<sequence length="243" mass="25939">MAQVAEKLDTPPPENEGAKPINGRVDAIDGGRMFGWAHDPAAPGQRLKVRVLLDGAPVAEAIADRNRPDLRRNGIGDGQHAFEIALPEAVQKRSRDLVVMAFTGDDAGQPLRVPQPDEQAAEALIAAPLTRVLDKLDVLMAAQRQLQISQRSLQRVPHIGADAAETDGADDPNAGIDGLRAEMSRRLDDLDVHLLRMDGVVAGMEKTLAALQKRAGGDTKPLVLLLFVLMGFAAGALLALLAR</sequence>
<evidence type="ECO:0000313" key="3">
    <source>
        <dbReference type="EMBL" id="KOF20963.1"/>
    </source>
</evidence>
<dbReference type="Proteomes" id="UP000037425">
    <property type="component" value="Unassembled WGS sequence"/>
</dbReference>
<evidence type="ECO:0000256" key="2">
    <source>
        <dbReference type="SAM" id="Phobius"/>
    </source>
</evidence>
<dbReference type="EMBL" id="LGAP01000002">
    <property type="protein sequence ID" value="KOF20963.1"/>
    <property type="molecule type" value="Genomic_DNA"/>
</dbReference>
<feature type="region of interest" description="Disordered" evidence="1">
    <location>
        <begin position="1"/>
        <end position="23"/>
    </location>
</feature>
<dbReference type="AlphaFoldDB" id="A0A0L8C2D3"/>
<evidence type="ECO:0000313" key="4">
    <source>
        <dbReference type="Proteomes" id="UP000037425"/>
    </source>
</evidence>
<reference evidence="4" key="1">
    <citation type="submission" date="2015-07" db="EMBL/GenBank/DDBJ databases">
        <title>Whole genome sequence of an Ensifer adhaerens strain isolated from a cave pool in the Wind Cave National Park.</title>
        <authorList>
            <person name="Eng W.W.H."/>
            <person name="Gan H.M."/>
            <person name="Barton H.A."/>
            <person name="Savka M.A."/>
        </authorList>
    </citation>
    <scope>NUCLEOTIDE SEQUENCE [LARGE SCALE GENOMIC DNA]</scope>
    <source>
        <strain evidence="4">SD006</strain>
    </source>
</reference>
<dbReference type="PATRIC" id="fig|106592.7.peg.2844"/>
<keyword evidence="2" id="KW-1133">Transmembrane helix</keyword>
<dbReference type="OrthoDB" id="118340at2"/>
<feature type="transmembrane region" description="Helical" evidence="2">
    <location>
        <begin position="222"/>
        <end position="242"/>
    </location>
</feature>
<comment type="caution">
    <text evidence="3">The sequence shown here is derived from an EMBL/GenBank/DDBJ whole genome shotgun (WGS) entry which is preliminary data.</text>
</comment>
<name>A0A0L8C2D3_ENSAD</name>